<dbReference type="HAMAP" id="MF_00230">
    <property type="entry name" value="CobT"/>
    <property type="match status" value="1"/>
</dbReference>
<dbReference type="PANTHER" id="PTHR43463">
    <property type="entry name" value="NICOTINATE-NUCLEOTIDE--DIMETHYLBENZIMIDAZOLE PHOSPHORIBOSYLTRANSFERASE"/>
    <property type="match status" value="1"/>
</dbReference>
<comment type="function">
    <text evidence="1 11">Catalyzes the synthesis of alpha-ribazole-5'-phosphate from nicotinate mononucleotide (NAMN) and 5,6-dimethylbenzimidazole (DMB).</text>
</comment>
<comment type="pathway">
    <text evidence="2 11">Nucleoside biosynthesis; alpha-ribazole biosynthesis; alpha-ribazole from 5,6-dimethylbenzimidazole: step 1/2.</text>
</comment>
<dbReference type="GO" id="GO:0008939">
    <property type="term" value="F:nicotinate-nucleotide-dimethylbenzimidazole phosphoribosyltransferase activity"/>
    <property type="evidence" value="ECO:0007669"/>
    <property type="project" value="UniProtKB-UniRule"/>
</dbReference>
<dbReference type="InterPro" id="IPR003200">
    <property type="entry name" value="Nict_dMeBzImd_PRibTrfase"/>
</dbReference>
<proteinExistence type="inferred from homology"/>
<dbReference type="UniPathway" id="UPA00061">
    <property type="reaction ID" value="UER00516"/>
</dbReference>
<evidence type="ECO:0000313" key="13">
    <source>
        <dbReference type="Proteomes" id="UP000241118"/>
    </source>
</evidence>
<evidence type="ECO:0000256" key="2">
    <source>
        <dbReference type="ARBA" id="ARBA00005049"/>
    </source>
</evidence>
<reference evidence="12 13" key="1">
    <citation type="submission" date="2018-03" db="EMBL/GenBank/DDBJ databases">
        <title>Genomic Encyclopedia of Type Strains, Phase III (KMG-III): the genomes of soil and plant-associated and newly described type strains.</title>
        <authorList>
            <person name="Whitman W."/>
        </authorList>
    </citation>
    <scope>NUCLEOTIDE SEQUENCE [LARGE SCALE GENOMIC DNA]</scope>
    <source>
        <strain evidence="12 13">CGMCC 4.7097</strain>
    </source>
</reference>
<keyword evidence="13" id="KW-1185">Reference proteome</keyword>
<keyword evidence="6 11" id="KW-0169">Cobalamin biosynthesis</keyword>
<dbReference type="PANTHER" id="PTHR43463:SF1">
    <property type="entry name" value="NICOTINATE-NUCLEOTIDE--DIMETHYLBENZIMIDAZOLE PHOSPHORIBOSYLTRANSFERASE"/>
    <property type="match status" value="1"/>
</dbReference>
<dbReference type="EMBL" id="PYAX01000003">
    <property type="protein sequence ID" value="PSL56469.1"/>
    <property type="molecule type" value="Genomic_DNA"/>
</dbReference>
<name>A0A2P8IDC1_SACCR</name>
<dbReference type="CDD" id="cd02439">
    <property type="entry name" value="DMB-PRT_CobT"/>
    <property type="match status" value="1"/>
</dbReference>
<dbReference type="InterPro" id="IPR023195">
    <property type="entry name" value="Nict_dMeBzImd_PRibTrfase_N"/>
</dbReference>
<dbReference type="NCBIfam" id="TIGR03160">
    <property type="entry name" value="cobT_DBIPRT"/>
    <property type="match status" value="1"/>
</dbReference>
<evidence type="ECO:0000256" key="5">
    <source>
        <dbReference type="ARBA" id="ARBA00015486"/>
    </source>
</evidence>
<dbReference type="Proteomes" id="UP000241118">
    <property type="component" value="Unassembled WGS sequence"/>
</dbReference>
<evidence type="ECO:0000313" key="12">
    <source>
        <dbReference type="EMBL" id="PSL56469.1"/>
    </source>
</evidence>
<comment type="similarity">
    <text evidence="3 11">Belongs to the CobT family.</text>
</comment>
<evidence type="ECO:0000256" key="3">
    <source>
        <dbReference type="ARBA" id="ARBA00007110"/>
    </source>
</evidence>
<dbReference type="GO" id="GO:0009236">
    <property type="term" value="P:cobalamin biosynthetic process"/>
    <property type="evidence" value="ECO:0007669"/>
    <property type="project" value="UniProtKB-UniRule"/>
</dbReference>
<evidence type="ECO:0000256" key="9">
    <source>
        <dbReference type="ARBA" id="ARBA00030686"/>
    </source>
</evidence>
<dbReference type="NCBIfam" id="NF000996">
    <property type="entry name" value="PRK00105.1"/>
    <property type="match status" value="1"/>
</dbReference>
<dbReference type="Pfam" id="PF02277">
    <property type="entry name" value="DBI_PRT"/>
    <property type="match status" value="1"/>
</dbReference>
<keyword evidence="7 11" id="KW-0328">Glycosyltransferase</keyword>
<dbReference type="OrthoDB" id="9781491at2"/>
<evidence type="ECO:0000256" key="8">
    <source>
        <dbReference type="ARBA" id="ARBA00022679"/>
    </source>
</evidence>
<feature type="active site" description="Proton acceptor" evidence="11">
    <location>
        <position position="312"/>
    </location>
</feature>
<gene>
    <name evidence="11" type="primary">cobT</name>
    <name evidence="12" type="ORF">B0I31_103218</name>
</gene>
<dbReference type="SUPFAM" id="SSF52733">
    <property type="entry name" value="Nicotinate mononucleotide:5,6-dimethylbenzimidazole phosphoribosyltransferase (CobT)"/>
    <property type="match status" value="1"/>
</dbReference>
<protein>
    <recommendedName>
        <fullName evidence="5 11">Nicotinate-nucleotide--dimethylbenzimidazole phosphoribosyltransferase</fullName>
        <shortName evidence="11">NN:DBI PRT</shortName>
        <ecNumber evidence="4 11">2.4.2.21</ecNumber>
    </recommendedName>
    <alternativeName>
        <fullName evidence="9 11">N(1)-alpha-phosphoribosyltransferase</fullName>
    </alternativeName>
</protein>
<keyword evidence="8 11" id="KW-0808">Transferase</keyword>
<dbReference type="InterPro" id="IPR017846">
    <property type="entry name" value="Nict_dMeBzImd_PRibTrfase_bact"/>
</dbReference>
<dbReference type="Gene3D" id="1.10.1610.10">
    <property type="match status" value="1"/>
</dbReference>
<comment type="catalytic activity">
    <reaction evidence="10 11">
        <text>5,6-dimethylbenzimidazole + nicotinate beta-D-ribonucleotide = alpha-ribazole 5'-phosphate + nicotinate + H(+)</text>
        <dbReference type="Rhea" id="RHEA:11196"/>
        <dbReference type="ChEBI" id="CHEBI:15378"/>
        <dbReference type="ChEBI" id="CHEBI:15890"/>
        <dbReference type="ChEBI" id="CHEBI:32544"/>
        <dbReference type="ChEBI" id="CHEBI:57502"/>
        <dbReference type="ChEBI" id="CHEBI:57918"/>
        <dbReference type="EC" id="2.4.2.21"/>
    </reaction>
</comment>
<evidence type="ECO:0000256" key="4">
    <source>
        <dbReference type="ARBA" id="ARBA00011991"/>
    </source>
</evidence>
<sequence>MTIEFPAIEPPSERVRTEALARHGVLTKPVGSLGRLEELGAWVAACQGECPPKPFTRPRVVVFAGDHGVAQHGVSAYPSEVTGQMVANFLAGGAAVNVLANVAGATVRVVDVAVDSDTAVGEFKVRRGSGSIDREDALTHEEAEKAIGIGRKLVDDEVDGGADLLIAGDMGIGNTTPAAVLIAALTGSEPVAVVGRGTGIDDQGWMRKTAAIRDALRRARPVINDPVALLATASGADLAAMAGFLAQAAVRKTPVILDGVVVGAAAVVAEELAPGARDWWVAGHRSVEPAHTLALGHLSLEPLLEFDMRLGEGSGAVAALPLVVMATRILAEMATFDSAGISGPA</sequence>
<dbReference type="InterPro" id="IPR036087">
    <property type="entry name" value="Nict_dMeBzImd_PRibTrfase_sf"/>
</dbReference>
<organism evidence="12 13">
    <name type="scientific">Saccharothrix carnea</name>
    <dbReference type="NCBI Taxonomy" id="1280637"/>
    <lineage>
        <taxon>Bacteria</taxon>
        <taxon>Bacillati</taxon>
        <taxon>Actinomycetota</taxon>
        <taxon>Actinomycetes</taxon>
        <taxon>Pseudonocardiales</taxon>
        <taxon>Pseudonocardiaceae</taxon>
        <taxon>Saccharothrix</taxon>
    </lineage>
</organism>
<evidence type="ECO:0000256" key="10">
    <source>
        <dbReference type="ARBA" id="ARBA00047340"/>
    </source>
</evidence>
<dbReference type="RefSeq" id="WP_106614930.1">
    <property type="nucleotide sequence ID" value="NZ_PYAX01000003.1"/>
</dbReference>
<evidence type="ECO:0000256" key="11">
    <source>
        <dbReference type="HAMAP-Rule" id="MF_00230"/>
    </source>
</evidence>
<comment type="caution">
    <text evidence="12">The sequence shown here is derived from an EMBL/GenBank/DDBJ whole genome shotgun (WGS) entry which is preliminary data.</text>
</comment>
<dbReference type="Gene3D" id="3.40.50.10210">
    <property type="match status" value="1"/>
</dbReference>
<dbReference type="FunFam" id="3.40.50.10210:FF:000001">
    <property type="entry name" value="Nicotinate-nucleotide--dimethylbenzimidazole phosphoribosyltransferase"/>
    <property type="match status" value="1"/>
</dbReference>
<evidence type="ECO:0000256" key="6">
    <source>
        <dbReference type="ARBA" id="ARBA00022573"/>
    </source>
</evidence>
<dbReference type="EC" id="2.4.2.21" evidence="4 11"/>
<evidence type="ECO:0000256" key="7">
    <source>
        <dbReference type="ARBA" id="ARBA00022676"/>
    </source>
</evidence>
<dbReference type="AlphaFoldDB" id="A0A2P8IDC1"/>
<evidence type="ECO:0000256" key="1">
    <source>
        <dbReference type="ARBA" id="ARBA00002197"/>
    </source>
</evidence>
<accession>A0A2P8IDC1</accession>